<keyword evidence="16" id="KW-1185">Reference proteome</keyword>
<dbReference type="SUPFAM" id="SSF51419">
    <property type="entry name" value="PLP-binding barrel"/>
    <property type="match status" value="1"/>
</dbReference>
<dbReference type="Pfam" id="PF01255">
    <property type="entry name" value="Prenyltransf"/>
    <property type="match status" value="1"/>
</dbReference>
<evidence type="ECO:0000256" key="9">
    <source>
        <dbReference type="ARBA" id="ARBA00053571"/>
    </source>
</evidence>
<dbReference type="PROSITE" id="PS00878">
    <property type="entry name" value="ODR_DC_2_1"/>
    <property type="match status" value="1"/>
</dbReference>
<dbReference type="EMBL" id="WJXA01000001">
    <property type="protein sequence ID" value="KAF7152884.1"/>
    <property type="molecule type" value="Genomic_DNA"/>
</dbReference>
<feature type="modified residue" description="N6-(pyridoxal phosphate)lysine" evidence="13">
    <location>
        <position position="129"/>
    </location>
</feature>
<evidence type="ECO:0000256" key="10">
    <source>
        <dbReference type="ARBA" id="ARBA00060643"/>
    </source>
</evidence>
<evidence type="ECO:0000256" key="5">
    <source>
        <dbReference type="ARBA" id="ARBA00022898"/>
    </source>
</evidence>
<comment type="cofactor">
    <cofactor evidence="1 13">
        <name>pyridoxal 5'-phosphate</name>
        <dbReference type="ChEBI" id="CHEBI:597326"/>
    </cofactor>
</comment>
<feature type="domain" description="Orn/DAP/Arg decarboxylase 2 N-terminal" evidence="14">
    <location>
        <begin position="105"/>
        <end position="351"/>
    </location>
</feature>
<dbReference type="HAMAP" id="MF_02120">
    <property type="entry name" value="LysA"/>
    <property type="match status" value="1"/>
</dbReference>
<dbReference type="OrthoDB" id="5034579at2759"/>
<dbReference type="PRINTS" id="PR01181">
    <property type="entry name" value="DAPDCRBXLASE"/>
</dbReference>
<evidence type="ECO:0000256" key="7">
    <source>
        <dbReference type="ARBA" id="ARBA00023239"/>
    </source>
</evidence>
<evidence type="ECO:0000256" key="8">
    <source>
        <dbReference type="ARBA" id="ARBA00050464"/>
    </source>
</evidence>
<dbReference type="InterPro" id="IPR022657">
    <property type="entry name" value="De-COase2_CS"/>
</dbReference>
<dbReference type="InterPro" id="IPR001441">
    <property type="entry name" value="UPP_synth-like"/>
</dbReference>
<dbReference type="EC" id="4.1.1.20" evidence="12"/>
<evidence type="ECO:0000256" key="1">
    <source>
        <dbReference type="ARBA" id="ARBA00001933"/>
    </source>
</evidence>
<dbReference type="PANTHER" id="PTHR43727:SF2">
    <property type="entry name" value="GROUP IV DECARBOXYLASE"/>
    <property type="match status" value="1"/>
</dbReference>
<dbReference type="HAMAP" id="MF_01139">
    <property type="entry name" value="ISPT"/>
    <property type="match status" value="1"/>
</dbReference>
<dbReference type="InterPro" id="IPR018520">
    <property type="entry name" value="UPP_synth-like_CS"/>
</dbReference>
<dbReference type="InterPro" id="IPR036424">
    <property type="entry name" value="UPP_synth-like_sf"/>
</dbReference>
<dbReference type="NCBIfam" id="TIGR01048">
    <property type="entry name" value="lysA"/>
    <property type="match status" value="1"/>
</dbReference>
<dbReference type="SUPFAM" id="SSF64005">
    <property type="entry name" value="Undecaprenyl diphosphate synthase"/>
    <property type="match status" value="1"/>
</dbReference>
<dbReference type="PROSITE" id="PS01066">
    <property type="entry name" value="UPP_SYNTHASE"/>
    <property type="match status" value="1"/>
</dbReference>
<dbReference type="AlphaFoldDB" id="A0A834HF40"/>
<dbReference type="GO" id="GO:0009507">
    <property type="term" value="C:chloroplast"/>
    <property type="evidence" value="ECO:0007669"/>
    <property type="project" value="TreeGrafter"/>
</dbReference>
<keyword evidence="7" id="KW-0456">Lyase</keyword>
<evidence type="ECO:0000256" key="12">
    <source>
        <dbReference type="ARBA" id="ARBA00066427"/>
    </source>
</evidence>
<evidence type="ECO:0000256" key="11">
    <source>
        <dbReference type="ARBA" id="ARBA00060983"/>
    </source>
</evidence>
<evidence type="ECO:0000313" key="15">
    <source>
        <dbReference type="EMBL" id="KAF7152884.1"/>
    </source>
</evidence>
<organism evidence="15 16">
    <name type="scientific">Rhododendron simsii</name>
    <name type="common">Sims's rhododendron</name>
    <dbReference type="NCBI Taxonomy" id="118357"/>
    <lineage>
        <taxon>Eukaryota</taxon>
        <taxon>Viridiplantae</taxon>
        <taxon>Streptophyta</taxon>
        <taxon>Embryophyta</taxon>
        <taxon>Tracheophyta</taxon>
        <taxon>Spermatophyta</taxon>
        <taxon>Magnoliopsida</taxon>
        <taxon>eudicotyledons</taxon>
        <taxon>Gunneridae</taxon>
        <taxon>Pentapetalae</taxon>
        <taxon>asterids</taxon>
        <taxon>Ericales</taxon>
        <taxon>Ericaceae</taxon>
        <taxon>Ericoideae</taxon>
        <taxon>Rhodoreae</taxon>
        <taxon>Rhododendron</taxon>
    </lineage>
</organism>
<dbReference type="Gene3D" id="3.20.20.10">
    <property type="entry name" value="Alanine racemase"/>
    <property type="match status" value="1"/>
</dbReference>
<dbReference type="NCBIfam" id="TIGR00055">
    <property type="entry name" value="uppS"/>
    <property type="match status" value="1"/>
</dbReference>
<name>A0A834HF40_RHOSS</name>
<evidence type="ECO:0000256" key="4">
    <source>
        <dbReference type="ARBA" id="ARBA00022793"/>
    </source>
</evidence>
<comment type="similarity">
    <text evidence="11">Belongs to the Orn/Lys/Arg decarboxylase class-II family. LysA subfamily.</text>
</comment>
<dbReference type="CDD" id="cd00475">
    <property type="entry name" value="Cis_IPPS"/>
    <property type="match status" value="1"/>
</dbReference>
<keyword evidence="4" id="KW-0210">Decarboxylase</keyword>
<dbReference type="InterPro" id="IPR002986">
    <property type="entry name" value="DAP_deCOOHase_LysA"/>
</dbReference>
<dbReference type="PROSITE" id="PS00879">
    <property type="entry name" value="ODR_DC_2_2"/>
    <property type="match status" value="1"/>
</dbReference>
<dbReference type="GO" id="GO:0009089">
    <property type="term" value="P:lysine biosynthetic process via diaminopimelate"/>
    <property type="evidence" value="ECO:0007669"/>
    <property type="project" value="InterPro"/>
</dbReference>
<evidence type="ECO:0000256" key="13">
    <source>
        <dbReference type="PIRSR" id="PIRSR600183-50"/>
    </source>
</evidence>
<gene>
    <name evidence="15" type="ORF">RHSIM_Rhsim01G0265100</name>
</gene>
<dbReference type="SUPFAM" id="SSF50621">
    <property type="entry name" value="Alanine racemase C-terminal domain-like"/>
    <property type="match status" value="1"/>
</dbReference>
<reference evidence="15" key="1">
    <citation type="submission" date="2019-11" db="EMBL/GenBank/DDBJ databases">
        <authorList>
            <person name="Liu Y."/>
            <person name="Hou J."/>
            <person name="Li T.-Q."/>
            <person name="Guan C.-H."/>
            <person name="Wu X."/>
            <person name="Wu H.-Z."/>
            <person name="Ling F."/>
            <person name="Zhang R."/>
            <person name="Shi X.-G."/>
            <person name="Ren J.-P."/>
            <person name="Chen E.-F."/>
            <person name="Sun J.-M."/>
        </authorList>
    </citation>
    <scope>NUCLEOTIDE SEQUENCE</scope>
    <source>
        <strain evidence="15">Adult_tree_wgs_1</strain>
        <tissue evidence="15">Leaves</tissue>
    </source>
</reference>
<dbReference type="PRINTS" id="PR01179">
    <property type="entry name" value="ODADCRBXLASE"/>
</dbReference>
<evidence type="ECO:0000256" key="2">
    <source>
        <dbReference type="ARBA" id="ARBA00022605"/>
    </source>
</evidence>
<dbReference type="InterPro" id="IPR000183">
    <property type="entry name" value="Orn/DAP/Arg_de-COase"/>
</dbReference>
<dbReference type="PANTHER" id="PTHR43727">
    <property type="entry name" value="DIAMINOPIMELATE DECARBOXYLASE"/>
    <property type="match status" value="1"/>
</dbReference>
<dbReference type="InterPro" id="IPR029066">
    <property type="entry name" value="PLP-binding_barrel"/>
</dbReference>
<comment type="catalytic activity">
    <reaction evidence="8">
        <text>meso-2,6-diaminopimelate + H(+) = L-lysine + CO2</text>
        <dbReference type="Rhea" id="RHEA:15101"/>
        <dbReference type="ChEBI" id="CHEBI:15378"/>
        <dbReference type="ChEBI" id="CHEBI:16526"/>
        <dbReference type="ChEBI" id="CHEBI:32551"/>
        <dbReference type="ChEBI" id="CHEBI:57791"/>
        <dbReference type="EC" id="4.1.1.20"/>
    </reaction>
</comment>
<dbReference type="GO" id="GO:0004659">
    <property type="term" value="F:prenyltransferase activity"/>
    <property type="evidence" value="ECO:0007669"/>
    <property type="project" value="UniProtKB-ARBA"/>
</dbReference>
<dbReference type="Gene3D" id="3.40.1180.10">
    <property type="entry name" value="Decaprenyl diphosphate synthase-like"/>
    <property type="match status" value="1"/>
</dbReference>
<dbReference type="InterPro" id="IPR022644">
    <property type="entry name" value="De-COase2_N"/>
</dbReference>
<evidence type="ECO:0000256" key="3">
    <source>
        <dbReference type="ARBA" id="ARBA00022679"/>
    </source>
</evidence>
<dbReference type="FunFam" id="2.40.37.10:FF:000003">
    <property type="entry name" value="Diaminopimelate decarboxylase"/>
    <property type="match status" value="1"/>
</dbReference>
<keyword evidence="5 13" id="KW-0663">Pyridoxal phosphate</keyword>
<dbReference type="CDD" id="cd06828">
    <property type="entry name" value="PLPDE_III_DapDC"/>
    <property type="match status" value="1"/>
</dbReference>
<dbReference type="GO" id="GO:0008836">
    <property type="term" value="F:diaminopimelate decarboxylase activity"/>
    <property type="evidence" value="ECO:0007669"/>
    <property type="project" value="UniProtKB-EC"/>
</dbReference>
<sequence>MAASHILSQSPSFPKFLNCPSKPTPNPYVLNPNLPFKHTSRALNLRAVLSQNPAETTASEPKTQNFRHCFTKSDDGYLYCEGLRVQDVMETAVERSPFYLYSKPQINRNFEAYREALEGLNSIIGYAIKANNNLKILEHLRMLGCGAVLVSGNELRLALKAGFDPKRCIFNGNGKLLEDLVLAAHESVFVNIDSEFDLDNIVYAARIAGKKVNVLLRINPDVDPQVHAYVATGNKNSKFGIRNEKLQWFLDAVKAHPDELKLVGAHCHLGSTITKVDIFRDAAVLMVNYIDQIRDQGFEIDYLNIGGGLGIDYYHTGAVLPTPRDLIDTVRELVLSRDLNLIIEPGRSLIANTCCLVNRVTGVKTNGTKNFIVIDGSMSELIRPSLYGAYQHIELVSPSPPDAEISTFDVVGPVCESADFLGKDRELPTPERGAGLVVHDAGAYCMSMASTYNLKMRPPEYWVRRDHLSNLGLCGYLSSFFVSSVNTCSDRTETWGIRKPFCGNLQTPSIPEELESLLVEKFNARFGYGWASKRRLPLLVGVDLPLAQYLYMDTESGQQASQIFGHFGSFLRKCIFQILSVGPVPSHIAFVMDGNRRYAKKKNLVEGAGHKIGFLALMSMLQYCYELGIKYVTIYAFSIDNFKRRPEEVQSIMELIEQKIEGLIKEESIVNRYGIRVYFVGNLKLLNKSVRLAAERAMVATAGNSKAVLSICVAYTSTDEIVHAVQESCEQKWDDIKVLEASGSGYDIIRLGVNEMNHEVDAITVLNIEKHMYMAVAPDPDILIRTSGETRLSNFLLWQSAYSLLYSPSVLWPEIGFWHLFWAVVDYQRNFSYLEERKKIVRISQKKRNAAGIQFQNKPGSFSDRQSGCTGPVVFPKPRTRHID</sequence>
<comment type="pathway">
    <text evidence="10">Amino-acid biosynthesis; L-lysine biosynthesis via DAP pathway; L-lysine from DL-2,6-diaminopimelate: step 1/1.</text>
</comment>
<keyword evidence="2" id="KW-0028">Amino-acid biosynthesis</keyword>
<dbReference type="Pfam" id="PF02784">
    <property type="entry name" value="Orn_Arg_deC_N"/>
    <property type="match status" value="1"/>
</dbReference>
<dbReference type="Proteomes" id="UP000626092">
    <property type="component" value="Unassembled WGS sequence"/>
</dbReference>
<accession>A0A834HF40</accession>
<protein>
    <recommendedName>
        <fullName evidence="12">diaminopimelate decarboxylase</fullName>
        <ecNumber evidence="12">4.1.1.20</ecNumber>
    </recommendedName>
</protein>
<dbReference type="GO" id="GO:0000287">
    <property type="term" value="F:magnesium ion binding"/>
    <property type="evidence" value="ECO:0007669"/>
    <property type="project" value="UniProtKB-ARBA"/>
</dbReference>
<feature type="active site" description="Proton donor" evidence="13">
    <location>
        <position position="415"/>
    </location>
</feature>
<evidence type="ECO:0000259" key="14">
    <source>
        <dbReference type="Pfam" id="PF02784"/>
    </source>
</evidence>
<dbReference type="InterPro" id="IPR009006">
    <property type="entry name" value="Ala_racemase/Decarboxylase_C"/>
</dbReference>
<comment type="function">
    <text evidence="9">Specifically catalyzes the decarboxylation of meso-diaminopimelate (meso-DAP) to L-lysine.</text>
</comment>
<dbReference type="Gene3D" id="2.40.37.10">
    <property type="entry name" value="Lyase, Ornithine Decarboxylase, Chain A, domain 1"/>
    <property type="match status" value="1"/>
</dbReference>
<comment type="caution">
    <text evidence="15">The sequence shown here is derived from an EMBL/GenBank/DDBJ whole genome shotgun (WGS) entry which is preliminary data.</text>
</comment>
<keyword evidence="6" id="KW-0457">Lysine biosynthesis</keyword>
<keyword evidence="3" id="KW-0808">Transferase</keyword>
<evidence type="ECO:0000313" key="16">
    <source>
        <dbReference type="Proteomes" id="UP000626092"/>
    </source>
</evidence>
<evidence type="ECO:0000256" key="6">
    <source>
        <dbReference type="ARBA" id="ARBA00023154"/>
    </source>
</evidence>
<dbReference type="InterPro" id="IPR022653">
    <property type="entry name" value="De-COase2_pyr-phos_BS"/>
</dbReference>
<dbReference type="FunFam" id="3.40.1180.10:FF:000010">
    <property type="entry name" value="Alkyl transferase"/>
    <property type="match status" value="1"/>
</dbReference>
<proteinExistence type="inferred from homology"/>
<dbReference type="FunFam" id="3.20.20.10:FF:000003">
    <property type="entry name" value="Diaminopimelate decarboxylase"/>
    <property type="match status" value="1"/>
</dbReference>